<dbReference type="Proteomes" id="UP000193558">
    <property type="component" value="Unassembled WGS sequence"/>
</dbReference>
<gene>
    <name evidence="1" type="ORF">HA51_16685</name>
</gene>
<dbReference type="AlphaFoldDB" id="A0A1X1CUQ6"/>
<name>A0A1X1CUQ6_9GAMM</name>
<reference evidence="1 2" key="1">
    <citation type="journal article" date="2017" name="Antonie Van Leeuwenhoek">
        <title>Phylogenomic resolution of the bacterial genus Pantoea and its relationship with Erwinia and Tatumella.</title>
        <authorList>
            <person name="Palmer M."/>
            <person name="Steenkamp E.T."/>
            <person name="Coetzee M.P."/>
            <person name="Chan W.Y."/>
            <person name="van Zyl E."/>
            <person name="De Maayer P."/>
            <person name="Coutinho T.A."/>
            <person name="Blom J."/>
            <person name="Smits T.H."/>
            <person name="Duffy B."/>
            <person name="Venter S.N."/>
        </authorList>
    </citation>
    <scope>NUCLEOTIDE SEQUENCE [LARGE SCALE GENOMIC DNA]</scope>
    <source>
        <strain evidence="1 2">LMG 26275</strain>
    </source>
</reference>
<evidence type="ECO:0000313" key="1">
    <source>
        <dbReference type="EMBL" id="ORM68064.1"/>
    </source>
</evidence>
<dbReference type="EMBL" id="MLFR01000018">
    <property type="protein sequence ID" value="ORM68064.1"/>
    <property type="molecule type" value="Genomic_DNA"/>
</dbReference>
<sequence>MANQFSKLITAGNKKGFGWVAKSFFYVRSPAGNRVANGVLSTPHNANHKMCGEIFQVSLKYCMVIQVLSGERSLIVSDDSQGRG</sequence>
<comment type="caution">
    <text evidence="1">The sequence shown here is derived from an EMBL/GenBank/DDBJ whole genome shotgun (WGS) entry which is preliminary data.</text>
</comment>
<evidence type="ECO:0000313" key="2">
    <source>
        <dbReference type="Proteomes" id="UP000193558"/>
    </source>
</evidence>
<protein>
    <submittedName>
        <fullName evidence="1">Uncharacterized protein</fullName>
    </submittedName>
</protein>
<accession>A0A1X1CUQ6</accession>
<organism evidence="1 2">
    <name type="scientific">Pantoea rwandensis</name>
    <dbReference type="NCBI Taxonomy" id="1076550"/>
    <lineage>
        <taxon>Bacteria</taxon>
        <taxon>Pseudomonadati</taxon>
        <taxon>Pseudomonadota</taxon>
        <taxon>Gammaproteobacteria</taxon>
        <taxon>Enterobacterales</taxon>
        <taxon>Erwiniaceae</taxon>
        <taxon>Pantoea</taxon>
    </lineage>
</organism>
<proteinExistence type="predicted"/>